<dbReference type="Pfam" id="PF01678">
    <property type="entry name" value="DAP_epimerase"/>
    <property type="match status" value="2"/>
</dbReference>
<dbReference type="AlphaFoldDB" id="A0A940SQG5"/>
<name>A0A940SQG5_9ENTE</name>
<feature type="binding site" evidence="8">
    <location>
        <begin position="202"/>
        <end position="203"/>
    </location>
    <ligand>
        <name>substrate</name>
    </ligand>
</feature>
<keyword evidence="6 8" id="KW-0413">Isomerase</keyword>
<evidence type="ECO:0000313" key="10">
    <source>
        <dbReference type="EMBL" id="MBP1039687.1"/>
    </source>
</evidence>
<dbReference type="InterPro" id="IPR001653">
    <property type="entry name" value="DAP_epimerase_DapF"/>
</dbReference>
<comment type="subunit">
    <text evidence="8">Homodimer.</text>
</comment>
<dbReference type="GO" id="GO:0005829">
    <property type="term" value="C:cytosol"/>
    <property type="evidence" value="ECO:0007669"/>
    <property type="project" value="TreeGrafter"/>
</dbReference>
<feature type="binding site" evidence="8">
    <location>
        <begin position="66"/>
        <end position="67"/>
    </location>
    <ligand>
        <name>substrate</name>
    </ligand>
</feature>
<dbReference type="GO" id="GO:0009089">
    <property type="term" value="P:lysine biosynthetic process via diaminopimelate"/>
    <property type="evidence" value="ECO:0007669"/>
    <property type="project" value="UniProtKB-UniRule"/>
</dbReference>
<keyword evidence="5 8" id="KW-0457">Lysine biosynthesis</keyword>
<dbReference type="NCBIfam" id="TIGR00652">
    <property type="entry name" value="DapF"/>
    <property type="match status" value="1"/>
</dbReference>
<feature type="binding site" evidence="8">
    <location>
        <begin position="212"/>
        <end position="213"/>
    </location>
    <ligand>
        <name>substrate</name>
    </ligand>
</feature>
<comment type="function">
    <text evidence="8">Catalyzes the stereoinversion of LL-2,6-diaminopimelate (L,L-DAP) to meso-diaminopimelate (meso-DAP), a precursor of L-lysine and an essential component of the bacterial peptidoglycan.</text>
</comment>
<evidence type="ECO:0000256" key="9">
    <source>
        <dbReference type="PROSITE-ProRule" id="PRU10125"/>
    </source>
</evidence>
<evidence type="ECO:0000256" key="4">
    <source>
        <dbReference type="ARBA" id="ARBA00022605"/>
    </source>
</evidence>
<dbReference type="InterPro" id="IPR018510">
    <property type="entry name" value="DAP_epimerase_AS"/>
</dbReference>
<evidence type="ECO:0000256" key="7">
    <source>
        <dbReference type="ARBA" id="ARBA00051712"/>
    </source>
</evidence>
<feature type="active site" description="Proton acceptor" evidence="8">
    <location>
        <position position="211"/>
    </location>
</feature>
<evidence type="ECO:0000256" key="6">
    <source>
        <dbReference type="ARBA" id="ARBA00023235"/>
    </source>
</evidence>
<dbReference type="EC" id="5.1.1.7" evidence="3 8"/>
<protein>
    <recommendedName>
        <fullName evidence="3 8">Diaminopimelate epimerase</fullName>
        <shortName evidence="8">DAP epimerase</shortName>
        <ecNumber evidence="3 8">5.1.1.7</ecNumber>
    </recommendedName>
    <alternativeName>
        <fullName evidence="8">PLP-independent amino acid racemase</fullName>
    </alternativeName>
</protein>
<organism evidence="10 11">
    <name type="scientific">Vagococcus allomyrinae</name>
    <dbReference type="NCBI Taxonomy" id="2794353"/>
    <lineage>
        <taxon>Bacteria</taxon>
        <taxon>Bacillati</taxon>
        <taxon>Bacillota</taxon>
        <taxon>Bacilli</taxon>
        <taxon>Lactobacillales</taxon>
        <taxon>Enterococcaceae</taxon>
        <taxon>Vagococcus</taxon>
    </lineage>
</organism>
<comment type="caution">
    <text evidence="8">Lacks conserved residue(s) required for the propagation of feature annotation.</text>
</comment>
<dbReference type="HAMAP" id="MF_00197">
    <property type="entry name" value="DAP_epimerase"/>
    <property type="match status" value="1"/>
</dbReference>
<accession>A0A940SQG5</accession>
<dbReference type="RefSeq" id="WP_209524580.1">
    <property type="nucleotide sequence ID" value="NZ_JAEEGA010000001.1"/>
</dbReference>
<comment type="pathway">
    <text evidence="1 8">Amino-acid biosynthesis; L-lysine biosynthesis via DAP pathway; DL-2,6-diaminopimelate from LL-2,6-diaminopimelate: step 1/1.</text>
</comment>
<comment type="caution">
    <text evidence="10">The sequence shown here is derived from an EMBL/GenBank/DDBJ whole genome shotgun (WGS) entry which is preliminary data.</text>
</comment>
<dbReference type="EMBL" id="JAEEGA010000001">
    <property type="protein sequence ID" value="MBP1039687.1"/>
    <property type="molecule type" value="Genomic_DNA"/>
</dbReference>
<evidence type="ECO:0000256" key="8">
    <source>
        <dbReference type="HAMAP-Rule" id="MF_00197"/>
    </source>
</evidence>
<dbReference type="Proteomes" id="UP000674938">
    <property type="component" value="Unassembled WGS sequence"/>
</dbReference>
<feature type="active site" description="Proton donor" evidence="8">
    <location>
        <position position="65"/>
    </location>
</feature>
<sequence length="263" mass="28948">MKVRKYNGCGNDFVVIVDEKGLDYQALAQSLCQDDRFDTDGLIGVKQDPLEMIFYNRDGSRAPMCGNGIRCFAKYVYEEGLVKAREFPVVTLAGILTVTITQTTPFECRVQMGQAHYDNALIGASDQASFQQRLIEVTTGPVEITSLFMGTIHTVVFVEDAVAEIGQTRGSEICHHPLFQEQTNVNFVQVLNQKELLVRTYERGVGWTLACGTGCCAAYVVARDLGKVNGPVLVHLEQGQLEISGETEIIMAGPAVFEKEVIV</sequence>
<feature type="site" description="Could be important to modulate the pK values of the two catalytic cysteine residues" evidence="8">
    <location>
        <position position="202"/>
    </location>
</feature>
<dbReference type="PANTHER" id="PTHR31689:SF0">
    <property type="entry name" value="DIAMINOPIMELATE EPIMERASE"/>
    <property type="match status" value="1"/>
</dbReference>
<comment type="subcellular location">
    <subcellularLocation>
        <location evidence="8">Cytoplasm</location>
    </subcellularLocation>
</comment>
<evidence type="ECO:0000256" key="1">
    <source>
        <dbReference type="ARBA" id="ARBA00005196"/>
    </source>
</evidence>
<dbReference type="GO" id="GO:0008837">
    <property type="term" value="F:diaminopimelate epimerase activity"/>
    <property type="evidence" value="ECO:0007669"/>
    <property type="project" value="UniProtKB-UniRule"/>
</dbReference>
<dbReference type="PROSITE" id="PS01326">
    <property type="entry name" value="DAP_EPIMERASE"/>
    <property type="match status" value="1"/>
</dbReference>
<dbReference type="PANTHER" id="PTHR31689">
    <property type="entry name" value="DIAMINOPIMELATE EPIMERASE, CHLOROPLASTIC"/>
    <property type="match status" value="1"/>
</dbReference>
<feature type="binding site" evidence="8">
    <location>
        <position position="184"/>
    </location>
    <ligand>
        <name>substrate</name>
    </ligand>
</feature>
<feature type="active site" evidence="9">
    <location>
        <position position="65"/>
    </location>
</feature>
<gene>
    <name evidence="8 10" type="primary">dapF</name>
    <name evidence="10" type="ORF">I6N95_01570</name>
</gene>
<reference evidence="10" key="1">
    <citation type="submission" date="2020-12" db="EMBL/GenBank/DDBJ databases">
        <title>Vagococcus allomyrinae sp. nov. and Enterococcus lavae sp. nov., isolated from the larvae of Allomyrina dichotoma.</title>
        <authorList>
            <person name="Lee S.D."/>
        </authorList>
    </citation>
    <scope>NUCLEOTIDE SEQUENCE</scope>
    <source>
        <strain evidence="10">BWB3-3</strain>
    </source>
</reference>
<keyword evidence="8" id="KW-0963">Cytoplasm</keyword>
<feature type="binding site" evidence="8">
    <location>
        <position position="11"/>
    </location>
    <ligand>
        <name>substrate</name>
    </ligand>
</feature>
<dbReference type="SUPFAM" id="SSF54506">
    <property type="entry name" value="Diaminopimelate epimerase-like"/>
    <property type="match status" value="2"/>
</dbReference>
<proteinExistence type="inferred from homology"/>
<evidence type="ECO:0000256" key="5">
    <source>
        <dbReference type="ARBA" id="ARBA00023154"/>
    </source>
</evidence>
<evidence type="ECO:0000256" key="2">
    <source>
        <dbReference type="ARBA" id="ARBA00010219"/>
    </source>
</evidence>
<evidence type="ECO:0000313" key="11">
    <source>
        <dbReference type="Proteomes" id="UP000674938"/>
    </source>
</evidence>
<evidence type="ECO:0000256" key="3">
    <source>
        <dbReference type="ARBA" id="ARBA00013080"/>
    </source>
</evidence>
<feature type="site" description="Could be important to modulate the pK values of the two catalytic cysteine residues" evidence="8">
    <location>
        <position position="153"/>
    </location>
</feature>
<dbReference type="Gene3D" id="3.10.310.10">
    <property type="entry name" value="Diaminopimelate Epimerase, Chain A, domain 1"/>
    <property type="match status" value="2"/>
</dbReference>
<feature type="binding site" evidence="8">
    <location>
        <position position="56"/>
    </location>
    <ligand>
        <name>substrate</name>
    </ligand>
</feature>
<keyword evidence="4 8" id="KW-0028">Amino-acid biosynthesis</keyword>
<comment type="catalytic activity">
    <reaction evidence="7 8">
        <text>(2S,6S)-2,6-diaminopimelate = meso-2,6-diaminopimelate</text>
        <dbReference type="Rhea" id="RHEA:15393"/>
        <dbReference type="ChEBI" id="CHEBI:57609"/>
        <dbReference type="ChEBI" id="CHEBI:57791"/>
        <dbReference type="EC" id="5.1.1.7"/>
    </reaction>
</comment>
<keyword evidence="11" id="KW-1185">Reference proteome</keyword>
<comment type="similarity">
    <text evidence="2 8">Belongs to the diaminopimelate epimerase family.</text>
</comment>